<dbReference type="Proteomes" id="UP001139103">
    <property type="component" value="Unassembled WGS sequence"/>
</dbReference>
<reference evidence="2" key="1">
    <citation type="submission" date="2021-11" db="EMBL/GenBank/DDBJ databases">
        <title>Genome sequence.</title>
        <authorList>
            <person name="Sun Q."/>
        </authorList>
    </citation>
    <scope>NUCLEOTIDE SEQUENCE</scope>
    <source>
        <strain evidence="2">JC732</strain>
    </source>
</reference>
<dbReference type="InterPro" id="IPR000182">
    <property type="entry name" value="GNAT_dom"/>
</dbReference>
<evidence type="ECO:0000259" key="1">
    <source>
        <dbReference type="PROSITE" id="PS51186"/>
    </source>
</evidence>
<dbReference type="PROSITE" id="PS51186">
    <property type="entry name" value="GNAT"/>
    <property type="match status" value="1"/>
</dbReference>
<dbReference type="InterPro" id="IPR053144">
    <property type="entry name" value="Acetyltransferase_Butenolide"/>
</dbReference>
<dbReference type="Pfam" id="PF13508">
    <property type="entry name" value="Acetyltransf_7"/>
    <property type="match status" value="1"/>
</dbReference>
<dbReference type="Gene3D" id="3.40.630.30">
    <property type="match status" value="1"/>
</dbReference>
<dbReference type="PANTHER" id="PTHR43233:SF1">
    <property type="entry name" value="FAMILY N-ACETYLTRANSFERASE, PUTATIVE (AFU_ORTHOLOGUE AFUA_6G03350)-RELATED"/>
    <property type="match status" value="1"/>
</dbReference>
<dbReference type="GO" id="GO:0016747">
    <property type="term" value="F:acyltransferase activity, transferring groups other than amino-acyl groups"/>
    <property type="evidence" value="ECO:0007669"/>
    <property type="project" value="InterPro"/>
</dbReference>
<dbReference type="AlphaFoldDB" id="A0A9X1SHY9"/>
<organism evidence="2 3">
    <name type="scientific">Blastopirellula sediminis</name>
    <dbReference type="NCBI Taxonomy" id="2894196"/>
    <lineage>
        <taxon>Bacteria</taxon>
        <taxon>Pseudomonadati</taxon>
        <taxon>Planctomycetota</taxon>
        <taxon>Planctomycetia</taxon>
        <taxon>Pirellulales</taxon>
        <taxon>Pirellulaceae</taxon>
        <taxon>Blastopirellula</taxon>
    </lineage>
</organism>
<feature type="domain" description="N-acetyltransferase" evidence="1">
    <location>
        <begin position="1"/>
        <end position="132"/>
    </location>
</feature>
<evidence type="ECO:0000313" key="2">
    <source>
        <dbReference type="EMBL" id="MCC9630973.1"/>
    </source>
</evidence>
<dbReference type="EMBL" id="JAJKFT010000010">
    <property type="protein sequence ID" value="MCC9630973.1"/>
    <property type="molecule type" value="Genomic_DNA"/>
</dbReference>
<gene>
    <name evidence="2" type="ORF">LOC68_21495</name>
</gene>
<proteinExistence type="predicted"/>
<dbReference type="SUPFAM" id="SSF55729">
    <property type="entry name" value="Acyl-CoA N-acyltransferases (Nat)"/>
    <property type="match status" value="1"/>
</dbReference>
<evidence type="ECO:0000313" key="3">
    <source>
        <dbReference type="Proteomes" id="UP001139103"/>
    </source>
</evidence>
<dbReference type="PANTHER" id="PTHR43233">
    <property type="entry name" value="FAMILY N-ACETYLTRANSFERASE, PUTATIVE (AFU_ORTHOLOGUE AFUA_6G03350)-RELATED"/>
    <property type="match status" value="1"/>
</dbReference>
<accession>A0A9X1SHY9</accession>
<keyword evidence="3" id="KW-1185">Reference proteome</keyword>
<protein>
    <submittedName>
        <fullName evidence="2">GNAT family N-acetyltransferase</fullName>
    </submittedName>
</protein>
<dbReference type="CDD" id="cd04301">
    <property type="entry name" value="NAT_SF"/>
    <property type="match status" value="1"/>
</dbReference>
<comment type="caution">
    <text evidence="2">The sequence shown here is derived from an EMBL/GenBank/DDBJ whole genome shotgun (WGS) entry which is preliminary data.</text>
</comment>
<sequence>MLSYQLEPDLTAAEFLDLLHRSTLAERRPVDDPDRIEGMLRHADLIVTARDGELLVGISRAVTDYNYCTYLSDLAVDVAYQRQGIGKQLIRRTHEAGGLKTTLILLSAPKAVEYYPHIGMTQHPSCWIQRGA</sequence>
<dbReference type="RefSeq" id="WP_230222544.1">
    <property type="nucleotide sequence ID" value="NZ_JAJKFT010000010.1"/>
</dbReference>
<name>A0A9X1SHY9_9BACT</name>
<dbReference type="InterPro" id="IPR016181">
    <property type="entry name" value="Acyl_CoA_acyltransferase"/>
</dbReference>